<evidence type="ECO:0000313" key="2">
    <source>
        <dbReference type="Proteomes" id="UP000235619"/>
    </source>
</evidence>
<evidence type="ECO:0000313" key="1">
    <source>
        <dbReference type="EMBL" id="PMP97546.1"/>
    </source>
</evidence>
<proteinExistence type="predicted"/>
<gene>
    <name evidence="1" type="ORF">C0169_02730</name>
</gene>
<feature type="non-terminal residue" evidence="1">
    <location>
        <position position="75"/>
    </location>
</feature>
<reference evidence="1 2" key="1">
    <citation type="submission" date="2018-01" db="EMBL/GenBank/DDBJ databases">
        <title>Metagenomic assembled genomes from two thermal pools in the Uzon Caldera, Kamchatka, Russia.</title>
        <authorList>
            <person name="Wilkins L."/>
            <person name="Ettinger C."/>
        </authorList>
    </citation>
    <scope>NUCLEOTIDE SEQUENCE [LARGE SCALE GENOMIC DNA]</scope>
    <source>
        <strain evidence="1">ARK-04</strain>
    </source>
</reference>
<name>A0A2N7QFE9_9BACT</name>
<dbReference type="EMBL" id="PNJD01000167">
    <property type="protein sequence ID" value="PMP97546.1"/>
    <property type="molecule type" value="Genomic_DNA"/>
</dbReference>
<accession>A0A2N7QFE9</accession>
<organism evidence="1 2">
    <name type="scientific">Thermodesulfobacterium geofontis</name>
    <dbReference type="NCBI Taxonomy" id="1295609"/>
    <lineage>
        <taxon>Bacteria</taxon>
        <taxon>Pseudomonadati</taxon>
        <taxon>Thermodesulfobacteriota</taxon>
        <taxon>Thermodesulfobacteria</taxon>
        <taxon>Thermodesulfobacteriales</taxon>
        <taxon>Thermodesulfobacteriaceae</taxon>
        <taxon>Thermodesulfobacterium</taxon>
    </lineage>
</organism>
<comment type="caution">
    <text evidence="1">The sequence shown here is derived from an EMBL/GenBank/DDBJ whole genome shotgun (WGS) entry which is preliminary data.</text>
</comment>
<sequence length="75" mass="8789">MMQKQFTAQDLANFVTKITQAKTLDEIYEIGRELVSYDGNGYKKAVISVYKTRKKEIIQEMIQDNTIFSNLYFLI</sequence>
<protein>
    <submittedName>
        <fullName evidence="1">Uncharacterized protein</fullName>
    </submittedName>
</protein>
<dbReference type="AlphaFoldDB" id="A0A2N7QFE9"/>
<dbReference type="Proteomes" id="UP000235619">
    <property type="component" value="Unassembled WGS sequence"/>
</dbReference>